<dbReference type="InParanoid" id="B2WPN5"/>
<dbReference type="STRING" id="426418.B2WPN5"/>
<gene>
    <name evidence="2" type="ORF">PTRG_11902</name>
</gene>
<dbReference type="EMBL" id="DS231638">
    <property type="protein sequence ID" value="EDU46101.1"/>
    <property type="molecule type" value="Genomic_DNA"/>
</dbReference>
<evidence type="ECO:0000313" key="2">
    <source>
        <dbReference type="EMBL" id="EDU46101.1"/>
    </source>
</evidence>
<evidence type="ECO:0000313" key="3">
    <source>
        <dbReference type="Proteomes" id="UP000001471"/>
    </source>
</evidence>
<name>B2WPN5_PYRTR</name>
<dbReference type="HOGENOM" id="CLU_430189_0_0_1"/>
<protein>
    <submittedName>
        <fullName evidence="2">Uncharacterized protein</fullName>
    </submittedName>
</protein>
<organism evidence="2 3">
    <name type="scientific">Pyrenophora tritici-repentis (strain Pt-1C-BFP)</name>
    <name type="common">Wheat tan spot fungus</name>
    <name type="synonym">Drechslera tritici-repentis</name>
    <dbReference type="NCBI Taxonomy" id="426418"/>
    <lineage>
        <taxon>Eukaryota</taxon>
        <taxon>Fungi</taxon>
        <taxon>Dikarya</taxon>
        <taxon>Ascomycota</taxon>
        <taxon>Pezizomycotina</taxon>
        <taxon>Dothideomycetes</taxon>
        <taxon>Pleosporomycetidae</taxon>
        <taxon>Pleosporales</taxon>
        <taxon>Pleosporineae</taxon>
        <taxon>Pleosporaceae</taxon>
        <taxon>Pyrenophora</taxon>
    </lineage>
</organism>
<evidence type="ECO:0000256" key="1">
    <source>
        <dbReference type="SAM" id="MobiDB-lite"/>
    </source>
</evidence>
<feature type="region of interest" description="Disordered" evidence="1">
    <location>
        <begin position="546"/>
        <end position="568"/>
    </location>
</feature>
<dbReference type="PANTHER" id="PTHR37540:SF5">
    <property type="entry name" value="TRANSCRIPTION FACTOR DOMAIN-CONTAINING PROTEIN"/>
    <property type="match status" value="1"/>
</dbReference>
<dbReference type="PANTHER" id="PTHR37540">
    <property type="entry name" value="TRANSCRIPTION FACTOR (ACR-2), PUTATIVE-RELATED-RELATED"/>
    <property type="match status" value="1"/>
</dbReference>
<feature type="region of interest" description="Disordered" evidence="1">
    <location>
        <begin position="1"/>
        <end position="86"/>
    </location>
</feature>
<feature type="compositionally biased region" description="Low complexity" evidence="1">
    <location>
        <begin position="53"/>
        <end position="64"/>
    </location>
</feature>
<dbReference type="OrthoDB" id="4159781at2759"/>
<dbReference type="AlphaFoldDB" id="B2WPN5"/>
<feature type="compositionally biased region" description="Polar residues" evidence="1">
    <location>
        <begin position="65"/>
        <end position="78"/>
    </location>
</feature>
<proteinExistence type="predicted"/>
<accession>B2WPN5</accession>
<sequence length="651" mass="71844">MPTQQQDFLFVDAAQAKTSRQGRRNARSFVMQNARRKNPWSTSKHAAKQRKTGSSPEGGNSPSSITTSDSTVTPKTATPSPPIMAYTPDYFPSQDLPDSHLTKGEVCPDCHIFRCRSGQRLCPRCILLNPPSPVEVPNNQLFDPFRTSSVEITKTVSELLTHFSTEMAPGIIAVDIRHRSTLMKSDWFGTAIGNPGFMHSLLSTIALHAYVFGKGTFDAILYHRAQAIAAVNAAILTPEGISDANIGAVFNLLTVEESLLLPTFALNEDHIAQLQIHQKGLQRMVQLRGGLKEIKTNRILQAFMLWHSTAHAIASFQAPNPSTLDFVSTTSFPHHPRGYRPNISHHLTDYCRHAGVKETLNALVESVLILIADLNVWFSDPESPLDPLDIQNFACVLECLLLTWLRENEQAVTPLEDALCVALLIFTVRTTEAMKLQSHVHLLHFAASKRLEKALNCTIRAEWQHCPDLLLWILSIGAISAEPSPESTWFVHQTSIACAEFGILSAEALLRRLHLCGWVSYKLNEAACHLWDRVINLRRTPYYDKPASFSKDDDDNDDDDANSPVGPLQHHVAQPQFDAWESIDWAALSEGHAEYRNATTVERPGGVAAAGGGDAVPAPIETPQNARSGGYEFGSHQLLLVLVLSGVMSTL</sequence>
<dbReference type="eggNOG" id="ENOG502SJSN">
    <property type="taxonomic scope" value="Eukaryota"/>
</dbReference>
<feature type="compositionally biased region" description="Acidic residues" evidence="1">
    <location>
        <begin position="552"/>
        <end position="561"/>
    </location>
</feature>
<reference evidence="3" key="1">
    <citation type="journal article" date="2013" name="G3 (Bethesda)">
        <title>Comparative genomics of a plant-pathogenic fungus, Pyrenophora tritici-repentis, reveals transduplication and the impact of repeat elements on pathogenicity and population divergence.</title>
        <authorList>
            <person name="Manning V.A."/>
            <person name="Pandelova I."/>
            <person name="Dhillon B."/>
            <person name="Wilhelm L.J."/>
            <person name="Goodwin S.B."/>
            <person name="Berlin A.M."/>
            <person name="Figueroa M."/>
            <person name="Freitag M."/>
            <person name="Hane J.K."/>
            <person name="Henrissat B."/>
            <person name="Holman W.H."/>
            <person name="Kodira C.D."/>
            <person name="Martin J."/>
            <person name="Oliver R.P."/>
            <person name="Robbertse B."/>
            <person name="Schackwitz W."/>
            <person name="Schwartz D.C."/>
            <person name="Spatafora J.W."/>
            <person name="Turgeon B.G."/>
            <person name="Yandava C."/>
            <person name="Young S."/>
            <person name="Zhou S."/>
            <person name="Zeng Q."/>
            <person name="Grigoriev I.V."/>
            <person name="Ma L.-J."/>
            <person name="Ciuffetti L.M."/>
        </authorList>
    </citation>
    <scope>NUCLEOTIDE SEQUENCE [LARGE SCALE GENOMIC DNA]</scope>
    <source>
        <strain evidence="3">Pt-1C-BFP</strain>
    </source>
</reference>
<dbReference type="OMA" id="NPWSTSK"/>
<dbReference type="Proteomes" id="UP000001471">
    <property type="component" value="Unassembled WGS sequence"/>
</dbReference>